<evidence type="ECO:0000256" key="2">
    <source>
        <dbReference type="SAM" id="Coils"/>
    </source>
</evidence>
<dbReference type="Proteomes" id="UP000001449">
    <property type="component" value="Chromosome 14"/>
</dbReference>
<gene>
    <name evidence="4" type="ORF">THAPSDRAFT_9727</name>
</gene>
<dbReference type="GO" id="GO:0005856">
    <property type="term" value="C:cytoskeleton"/>
    <property type="evidence" value="ECO:0007669"/>
    <property type="project" value="UniProtKB-ARBA"/>
</dbReference>
<dbReference type="PANTHER" id="PTHR21683">
    <property type="entry name" value="COILED-COIL DOMAIN-CONTAINING PROTEIN 42 LIKE-2-LIKE-RELATED"/>
    <property type="match status" value="1"/>
</dbReference>
<evidence type="ECO:0000313" key="4">
    <source>
        <dbReference type="EMBL" id="EED88706.1"/>
    </source>
</evidence>
<feature type="domain" description="DUF4200" evidence="3">
    <location>
        <begin position="19"/>
        <end position="133"/>
    </location>
</feature>
<dbReference type="STRING" id="35128.B8CC44"/>
<dbReference type="PaxDb" id="35128-Thaps9727"/>
<dbReference type="InParanoid" id="B8CC44"/>
<evidence type="ECO:0000313" key="5">
    <source>
        <dbReference type="Proteomes" id="UP000001449"/>
    </source>
</evidence>
<accession>B8CC44</accession>
<keyword evidence="5" id="KW-1185">Reference proteome</keyword>
<dbReference type="PANTHER" id="PTHR21683:SF2">
    <property type="entry name" value="COILED-COIL DOMAIN-CONTAINING PROTEIN 42 LIKE-2-LIKE"/>
    <property type="match status" value="1"/>
</dbReference>
<evidence type="ECO:0000256" key="1">
    <source>
        <dbReference type="ARBA" id="ARBA00023054"/>
    </source>
</evidence>
<reference evidence="4 5" key="1">
    <citation type="journal article" date="2004" name="Science">
        <title>The genome of the diatom Thalassiosira pseudonana: ecology, evolution, and metabolism.</title>
        <authorList>
            <person name="Armbrust E.V."/>
            <person name="Berges J.A."/>
            <person name="Bowler C."/>
            <person name="Green B.R."/>
            <person name="Martinez D."/>
            <person name="Putnam N.H."/>
            <person name="Zhou S."/>
            <person name="Allen A.E."/>
            <person name="Apt K.E."/>
            <person name="Bechner M."/>
            <person name="Brzezinski M.A."/>
            <person name="Chaal B.K."/>
            <person name="Chiovitti A."/>
            <person name="Davis A.K."/>
            <person name="Demarest M.S."/>
            <person name="Detter J.C."/>
            <person name="Glavina T."/>
            <person name="Goodstein D."/>
            <person name="Hadi M.Z."/>
            <person name="Hellsten U."/>
            <person name="Hildebrand M."/>
            <person name="Jenkins B.D."/>
            <person name="Jurka J."/>
            <person name="Kapitonov V.V."/>
            <person name="Kroger N."/>
            <person name="Lau W.W."/>
            <person name="Lane T.W."/>
            <person name="Larimer F.W."/>
            <person name="Lippmeier J.C."/>
            <person name="Lucas S."/>
            <person name="Medina M."/>
            <person name="Montsant A."/>
            <person name="Obornik M."/>
            <person name="Parker M.S."/>
            <person name="Palenik B."/>
            <person name="Pazour G.J."/>
            <person name="Richardson P.M."/>
            <person name="Rynearson T.A."/>
            <person name="Saito M.A."/>
            <person name="Schwartz D.C."/>
            <person name="Thamatrakoln K."/>
            <person name="Valentin K."/>
            <person name="Vardi A."/>
            <person name="Wilkerson F.P."/>
            <person name="Rokhsar D.S."/>
        </authorList>
    </citation>
    <scope>NUCLEOTIDE SEQUENCE [LARGE SCALE GENOMIC DNA]</scope>
    <source>
        <strain evidence="4 5">CCMP1335</strain>
    </source>
</reference>
<evidence type="ECO:0000259" key="3">
    <source>
        <dbReference type="Pfam" id="PF13863"/>
    </source>
</evidence>
<reference evidence="4 5" key="2">
    <citation type="journal article" date="2008" name="Nature">
        <title>The Phaeodactylum genome reveals the evolutionary history of diatom genomes.</title>
        <authorList>
            <person name="Bowler C."/>
            <person name="Allen A.E."/>
            <person name="Badger J.H."/>
            <person name="Grimwood J."/>
            <person name="Jabbari K."/>
            <person name="Kuo A."/>
            <person name="Maheswari U."/>
            <person name="Martens C."/>
            <person name="Maumus F."/>
            <person name="Otillar R.P."/>
            <person name="Rayko E."/>
            <person name="Salamov A."/>
            <person name="Vandepoele K."/>
            <person name="Beszteri B."/>
            <person name="Gruber A."/>
            <person name="Heijde M."/>
            <person name="Katinka M."/>
            <person name="Mock T."/>
            <person name="Valentin K."/>
            <person name="Verret F."/>
            <person name="Berges J.A."/>
            <person name="Brownlee C."/>
            <person name="Cadoret J.P."/>
            <person name="Chiovitti A."/>
            <person name="Choi C.J."/>
            <person name="Coesel S."/>
            <person name="De Martino A."/>
            <person name="Detter J.C."/>
            <person name="Durkin C."/>
            <person name="Falciatore A."/>
            <person name="Fournet J."/>
            <person name="Haruta M."/>
            <person name="Huysman M.J."/>
            <person name="Jenkins B.D."/>
            <person name="Jiroutova K."/>
            <person name="Jorgensen R.E."/>
            <person name="Joubert Y."/>
            <person name="Kaplan A."/>
            <person name="Kroger N."/>
            <person name="Kroth P.G."/>
            <person name="La Roche J."/>
            <person name="Lindquist E."/>
            <person name="Lommer M."/>
            <person name="Martin-Jezequel V."/>
            <person name="Lopez P.J."/>
            <person name="Lucas S."/>
            <person name="Mangogna M."/>
            <person name="McGinnis K."/>
            <person name="Medlin L.K."/>
            <person name="Montsant A."/>
            <person name="Oudot-Le Secq M.P."/>
            <person name="Napoli C."/>
            <person name="Obornik M."/>
            <person name="Parker M.S."/>
            <person name="Petit J.L."/>
            <person name="Porcel B.M."/>
            <person name="Poulsen N."/>
            <person name="Robison M."/>
            <person name="Rychlewski L."/>
            <person name="Rynearson T.A."/>
            <person name="Schmutz J."/>
            <person name="Shapiro H."/>
            <person name="Siaut M."/>
            <person name="Stanley M."/>
            <person name="Sussman M.R."/>
            <person name="Taylor A.R."/>
            <person name="Vardi A."/>
            <person name="von Dassow P."/>
            <person name="Vyverman W."/>
            <person name="Willis A."/>
            <person name="Wyrwicz L.S."/>
            <person name="Rokhsar D.S."/>
            <person name="Weissenbach J."/>
            <person name="Armbrust E.V."/>
            <person name="Green B.R."/>
            <person name="Van de Peer Y."/>
            <person name="Grigoriev I.V."/>
        </authorList>
    </citation>
    <scope>NUCLEOTIDE SEQUENCE [LARGE SCALE GENOMIC DNA]</scope>
    <source>
        <strain evidence="4 5">CCMP1335</strain>
    </source>
</reference>
<organism evidence="4 5">
    <name type="scientific">Thalassiosira pseudonana</name>
    <name type="common">Marine diatom</name>
    <name type="synonym">Cyclotella nana</name>
    <dbReference type="NCBI Taxonomy" id="35128"/>
    <lineage>
        <taxon>Eukaryota</taxon>
        <taxon>Sar</taxon>
        <taxon>Stramenopiles</taxon>
        <taxon>Ochrophyta</taxon>
        <taxon>Bacillariophyta</taxon>
        <taxon>Coscinodiscophyceae</taxon>
        <taxon>Thalassiosirophycidae</taxon>
        <taxon>Thalassiosirales</taxon>
        <taxon>Thalassiosiraceae</taxon>
        <taxon>Thalassiosira</taxon>
    </lineage>
</organism>
<sequence>MTPLREPGFLEHAGVATRFLDKRHQLYDLKEEFVVQKQLYDRRCEELCQREEQLAKKDIAFQRSLVKYEALTKSNQLQQHRAKQRLEEEIRLCQEKDAEAEELMLKLEAARKEERRLGELVNSQKKYRDYLHHTALAGVLYLGPDNEISEILNRYDLLKDARDSSRQRLESRDVEIASQRDELDRLLRLKRDAELTYCERDGDCTVSD</sequence>
<dbReference type="InterPro" id="IPR051147">
    <property type="entry name" value="CFAP_domain-containing"/>
</dbReference>
<dbReference type="AlphaFoldDB" id="B8CC44"/>
<dbReference type="GeneID" id="7451644"/>
<keyword evidence="1 2" id="KW-0175">Coiled coil</keyword>
<dbReference type="HOGENOM" id="CLU_1323253_0_0_1"/>
<dbReference type="RefSeq" id="XP_002293697.1">
    <property type="nucleotide sequence ID" value="XM_002293661.1"/>
</dbReference>
<dbReference type="InterPro" id="IPR025252">
    <property type="entry name" value="DUF4200"/>
</dbReference>
<feature type="coiled-coil region" evidence="2">
    <location>
        <begin position="83"/>
        <end position="120"/>
    </location>
</feature>
<dbReference type="Pfam" id="PF13863">
    <property type="entry name" value="DUF4200"/>
    <property type="match status" value="1"/>
</dbReference>
<name>B8CC44_THAPS</name>
<dbReference type="EMBL" id="CM000649">
    <property type="protein sequence ID" value="EED88706.1"/>
    <property type="molecule type" value="Genomic_DNA"/>
</dbReference>
<protein>
    <recommendedName>
        <fullName evidence="3">DUF4200 domain-containing protein</fullName>
    </recommendedName>
</protein>
<dbReference type="KEGG" id="tps:THAPSDRAFT_9727"/>
<proteinExistence type="predicted"/>